<dbReference type="Proteomes" id="UP000003280">
    <property type="component" value="Unassembled WGS sequence"/>
</dbReference>
<dbReference type="OrthoDB" id="9797882at2"/>
<dbReference type="Pfam" id="PF01156">
    <property type="entry name" value="IU_nuc_hydro"/>
    <property type="match status" value="1"/>
</dbReference>
<dbReference type="STRING" id="862517.HMPREF9225_1021"/>
<dbReference type="EMBL" id="AEEH01000039">
    <property type="protein sequence ID" value="EFM25372.1"/>
    <property type="molecule type" value="Genomic_DNA"/>
</dbReference>
<comment type="caution">
    <text evidence="2">The sequence shown here is derived from an EMBL/GenBank/DDBJ whole genome shotgun (WGS) entry which is preliminary data.</text>
</comment>
<evidence type="ECO:0000259" key="1">
    <source>
        <dbReference type="Pfam" id="PF01156"/>
    </source>
</evidence>
<proteinExistence type="predicted"/>
<dbReference type="eggNOG" id="COG1957">
    <property type="taxonomic scope" value="Bacteria"/>
</dbReference>
<feature type="domain" description="Inosine/uridine-preferring nucleoside hydrolase" evidence="1">
    <location>
        <begin position="19"/>
        <end position="230"/>
    </location>
</feature>
<dbReference type="InterPro" id="IPR052775">
    <property type="entry name" value="IUN_hydrolase"/>
</dbReference>
<accession>E0NLI2</accession>
<organism evidence="2 3">
    <name type="scientific">Peptoniphilus duerdenii ATCC BAA-1640</name>
    <dbReference type="NCBI Taxonomy" id="862517"/>
    <lineage>
        <taxon>Bacteria</taxon>
        <taxon>Bacillati</taxon>
        <taxon>Bacillota</taxon>
        <taxon>Tissierellia</taxon>
        <taxon>Tissierellales</taxon>
        <taxon>Peptoniphilaceae</taxon>
        <taxon>Peptoniphilus</taxon>
    </lineage>
</organism>
<dbReference type="InterPro" id="IPR036452">
    <property type="entry name" value="Ribo_hydro-like"/>
</dbReference>
<evidence type="ECO:0000313" key="3">
    <source>
        <dbReference type="Proteomes" id="UP000003280"/>
    </source>
</evidence>
<reference evidence="2 3" key="1">
    <citation type="submission" date="2010-07" db="EMBL/GenBank/DDBJ databases">
        <authorList>
            <person name="Muzny D."/>
            <person name="Qin X."/>
            <person name="Deng J."/>
            <person name="Jiang H."/>
            <person name="Liu Y."/>
            <person name="Qu J."/>
            <person name="Song X.-Z."/>
            <person name="Zhang L."/>
            <person name="Thornton R."/>
            <person name="Coyle M."/>
            <person name="Francisco L."/>
            <person name="Jackson L."/>
            <person name="Javaid M."/>
            <person name="Korchina V."/>
            <person name="Kovar C."/>
            <person name="Mata R."/>
            <person name="Mathew T."/>
            <person name="Ngo R."/>
            <person name="Nguyen L."/>
            <person name="Nguyen N."/>
            <person name="Okwuonu G."/>
            <person name="Ongeri F."/>
            <person name="Pham C."/>
            <person name="Simmons D."/>
            <person name="Wilczek-Boney K."/>
            <person name="Hale W."/>
            <person name="Jakkamsetti A."/>
            <person name="Pham P."/>
            <person name="Ruth R."/>
            <person name="San Lucas F."/>
            <person name="Warren J."/>
            <person name="Zhang J."/>
            <person name="Zhao Z."/>
            <person name="Zhou C."/>
            <person name="Zhu D."/>
            <person name="Lee S."/>
            <person name="Bess C."/>
            <person name="Blankenburg K."/>
            <person name="Forbes L."/>
            <person name="Fu Q."/>
            <person name="Gubbala S."/>
            <person name="Hirani K."/>
            <person name="Jayaseelan J.C."/>
            <person name="Lara F."/>
            <person name="Munidasa M."/>
            <person name="Palculict T."/>
            <person name="Patil S."/>
            <person name="Pu L.-L."/>
            <person name="Saada N."/>
            <person name="Tang L."/>
            <person name="Weissenberger G."/>
            <person name="Zhu Y."/>
            <person name="Hemphill L."/>
            <person name="Shang Y."/>
            <person name="Youmans B."/>
            <person name="Ayvaz T."/>
            <person name="Ross M."/>
            <person name="Santibanez J."/>
            <person name="Aqrawi P."/>
            <person name="Gross S."/>
            <person name="Joshi V."/>
            <person name="Fowler G."/>
            <person name="Nazareth L."/>
            <person name="Reid J."/>
            <person name="Worley K."/>
            <person name="Petrosino J."/>
            <person name="Highlander S."/>
            <person name="Gibbs R."/>
        </authorList>
    </citation>
    <scope>NUCLEOTIDE SEQUENCE [LARGE SCALE GENOMIC DNA]</scope>
    <source>
        <strain evidence="2 3">ATCC BAA-1640</strain>
    </source>
</reference>
<dbReference type="HOGENOM" id="CLU_036838_5_0_9"/>
<name>E0NLI2_9FIRM</name>
<gene>
    <name evidence="2" type="ORF">HMPREF9225_1021</name>
</gene>
<evidence type="ECO:0000313" key="2">
    <source>
        <dbReference type="EMBL" id="EFM25372.1"/>
    </source>
</evidence>
<dbReference type="InterPro" id="IPR001910">
    <property type="entry name" value="Inosine/uridine_hydrolase_dom"/>
</dbReference>
<dbReference type="SUPFAM" id="SSF53590">
    <property type="entry name" value="Nucleoside hydrolase"/>
    <property type="match status" value="1"/>
</dbReference>
<keyword evidence="2" id="KW-0378">Hydrolase</keyword>
<keyword evidence="3" id="KW-1185">Reference proteome</keyword>
<dbReference type="Gene3D" id="3.90.245.10">
    <property type="entry name" value="Ribonucleoside hydrolase-like"/>
    <property type="match status" value="1"/>
</dbReference>
<dbReference type="GO" id="GO:0016799">
    <property type="term" value="F:hydrolase activity, hydrolyzing N-glycosyl compounds"/>
    <property type="evidence" value="ECO:0007669"/>
    <property type="project" value="InterPro"/>
</dbReference>
<sequence length="270" mass="31026">MKKVLVDFDNTINVRGCDIDDAFALFFLLSHKDVEVVGITTTFGNSNEDDTYNSTVMMNNDLGIEIPLKKGGIYSYDAAKFIKEKVEREKVSLISLGSTTNTMKALALGMDTKNLTEFVQMGGITSPLYFKGMVMDELNMSIDFLATNYVLERIEKPVIITGNNCIEKKYKVKDGEYVSKYMKYLDSHMRRWKAEFEVKYKEEELVIWDALTALYVTNPEFFEIEKRKIRLGENMMTGYLEEGEDKEILIPRLKDTVDAMEYIVSTIENN</sequence>
<protein>
    <submittedName>
        <fullName evidence="2">Inosine-uridine preferring nucleoside hydrolase</fullName>
    </submittedName>
</protein>
<dbReference type="PANTHER" id="PTHR46190">
    <property type="entry name" value="SI:CH211-201H21.5-RELATED"/>
    <property type="match status" value="1"/>
</dbReference>
<dbReference type="AlphaFoldDB" id="E0NLI2"/>
<dbReference type="RefSeq" id="WP_008901835.1">
    <property type="nucleotide sequence ID" value="NZ_GL397071.1"/>
</dbReference>
<dbReference type="PANTHER" id="PTHR46190:SF1">
    <property type="entry name" value="SI:CH211-201H21.5"/>
    <property type="match status" value="1"/>
</dbReference>